<feature type="domain" description="UspA" evidence="3">
    <location>
        <begin position="14"/>
        <end position="148"/>
    </location>
</feature>
<organism evidence="4 5">
    <name type="scientific">Edwardsiella tarda ATCC 23685</name>
    <dbReference type="NCBI Taxonomy" id="500638"/>
    <lineage>
        <taxon>Bacteria</taxon>
        <taxon>Pseudomonadati</taxon>
        <taxon>Pseudomonadota</taxon>
        <taxon>Gammaproteobacteria</taxon>
        <taxon>Enterobacterales</taxon>
        <taxon>Hafniaceae</taxon>
        <taxon>Edwardsiella</taxon>
    </lineage>
</organism>
<dbReference type="GO" id="GO:0005737">
    <property type="term" value="C:cytoplasm"/>
    <property type="evidence" value="ECO:0007669"/>
    <property type="project" value="UniProtKB-SubCell"/>
</dbReference>
<reference evidence="4 5" key="1">
    <citation type="submission" date="2010-02" db="EMBL/GenBank/DDBJ databases">
        <authorList>
            <person name="Weinstock G."/>
            <person name="Sodergren E."/>
            <person name="Clifton S."/>
            <person name="Fulton L."/>
            <person name="Fulton B."/>
            <person name="Courtney L."/>
            <person name="Fronick C."/>
            <person name="Harrison M."/>
            <person name="Strong C."/>
            <person name="Farmer C."/>
            <person name="Delahaunty K."/>
            <person name="Markovic C."/>
            <person name="Hall O."/>
            <person name="Minx P."/>
            <person name="Tomlinson C."/>
            <person name="Mitreva M."/>
            <person name="Nelson J."/>
            <person name="Hou S."/>
            <person name="Wollam A."/>
            <person name="Pepin K.H."/>
            <person name="Johnson M."/>
            <person name="Bhonagiri V."/>
            <person name="Zhang X."/>
            <person name="Suruliraj S."/>
            <person name="Warren W."/>
            <person name="Chinwalla A."/>
            <person name="Mardis E.R."/>
            <person name="Wilson R.K."/>
        </authorList>
    </citation>
    <scope>NUCLEOTIDE SEQUENCE [LARGE SCALE GENOMIC DNA]</scope>
    <source>
        <strain evidence="4 5">ATCC 23685</strain>
    </source>
</reference>
<sequence>MPSKLSTRRRRMSYHTILVAVAQDADSHILLEKAVAIARPTGASISLLTLCHEADMCCTYAGPLLADMRHLLHEEAALFLAQLGQRIDYPIAQTYICNGELIDCIVDTCQRQRIELLICGNHYEGFFKRLLSSSGLLIDRTHTDVLLVAL</sequence>
<evidence type="ECO:0000259" key="3">
    <source>
        <dbReference type="Pfam" id="PF00582"/>
    </source>
</evidence>
<evidence type="ECO:0000313" key="4">
    <source>
        <dbReference type="EMBL" id="EFE23493.1"/>
    </source>
</evidence>
<gene>
    <name evidence="4" type="ORF">EDWATA_01485</name>
</gene>
<protein>
    <recommendedName>
        <fullName evidence="2">Universal stress protein</fullName>
    </recommendedName>
</protein>
<proteinExistence type="inferred from homology"/>
<dbReference type="EMBL" id="ADGK01000081">
    <property type="protein sequence ID" value="EFE23493.1"/>
    <property type="molecule type" value="Genomic_DNA"/>
</dbReference>
<dbReference type="InterPro" id="IPR006015">
    <property type="entry name" value="Universal_stress_UspA"/>
</dbReference>
<dbReference type="InterPro" id="IPR014729">
    <property type="entry name" value="Rossmann-like_a/b/a_fold"/>
</dbReference>
<dbReference type="SUPFAM" id="SSF52402">
    <property type="entry name" value="Adenine nucleotide alpha hydrolases-like"/>
    <property type="match status" value="1"/>
</dbReference>
<dbReference type="Gene3D" id="3.40.50.620">
    <property type="entry name" value="HUPs"/>
    <property type="match status" value="1"/>
</dbReference>
<comment type="subcellular location">
    <subcellularLocation>
        <location evidence="2">Cytoplasm</location>
    </subcellularLocation>
</comment>
<comment type="caution">
    <text evidence="4">The sequence shown here is derived from an EMBL/GenBank/DDBJ whole genome shotgun (WGS) entry which is preliminary data.</text>
</comment>
<dbReference type="PIRSF" id="PIRSF006276">
    <property type="entry name" value="UspA"/>
    <property type="match status" value="1"/>
</dbReference>
<name>D4F416_EDWTA</name>
<dbReference type="HOGENOM" id="CLU_049301_18_1_6"/>
<evidence type="ECO:0000256" key="2">
    <source>
        <dbReference type="PIRNR" id="PIRNR006276"/>
    </source>
</evidence>
<dbReference type="AlphaFoldDB" id="D4F416"/>
<dbReference type="InterPro" id="IPR006016">
    <property type="entry name" value="UspA"/>
</dbReference>
<keyword evidence="2" id="KW-0963">Cytoplasm</keyword>
<accession>D4F416</accession>
<dbReference type="Proteomes" id="UP000003692">
    <property type="component" value="Unassembled WGS sequence"/>
</dbReference>
<dbReference type="Pfam" id="PF00582">
    <property type="entry name" value="Usp"/>
    <property type="match status" value="1"/>
</dbReference>
<evidence type="ECO:0000313" key="5">
    <source>
        <dbReference type="Proteomes" id="UP000003692"/>
    </source>
</evidence>
<evidence type="ECO:0000256" key="1">
    <source>
        <dbReference type="ARBA" id="ARBA00008791"/>
    </source>
</evidence>
<comment type="similarity">
    <text evidence="1 2">Belongs to the universal stress protein A family.</text>
</comment>